<name>A0A4R6FCX2_9SPHN</name>
<comment type="caution">
    <text evidence="2">The sequence shown here is derived from an EMBL/GenBank/DDBJ whole genome shotgun (WGS) entry which is preliminary data.</text>
</comment>
<protein>
    <submittedName>
        <fullName evidence="2">Uncharacterized protein</fullName>
    </submittedName>
</protein>
<gene>
    <name evidence="2" type="ORF">EV664_1148</name>
</gene>
<organism evidence="2 3">
    <name type="scientific">Stakelama pacifica</name>
    <dbReference type="NCBI Taxonomy" id="517720"/>
    <lineage>
        <taxon>Bacteria</taxon>
        <taxon>Pseudomonadati</taxon>
        <taxon>Pseudomonadota</taxon>
        <taxon>Alphaproteobacteria</taxon>
        <taxon>Sphingomonadales</taxon>
        <taxon>Sphingomonadaceae</taxon>
        <taxon>Stakelama</taxon>
    </lineage>
</organism>
<keyword evidence="1" id="KW-0472">Membrane</keyword>
<accession>A0A4R6FCX2</accession>
<evidence type="ECO:0000256" key="1">
    <source>
        <dbReference type="SAM" id="Phobius"/>
    </source>
</evidence>
<evidence type="ECO:0000313" key="3">
    <source>
        <dbReference type="Proteomes" id="UP000295493"/>
    </source>
</evidence>
<keyword evidence="3" id="KW-1185">Reference proteome</keyword>
<keyword evidence="1" id="KW-1133">Transmembrane helix</keyword>
<evidence type="ECO:0000313" key="2">
    <source>
        <dbReference type="EMBL" id="TDN78972.1"/>
    </source>
</evidence>
<proteinExistence type="predicted"/>
<dbReference type="Proteomes" id="UP000295493">
    <property type="component" value="Unassembled WGS sequence"/>
</dbReference>
<sequence>MIRGIIDPTTQRVARVERSALPLGDGLQNGVGHRRDQVRRYLDPVQFLEMPPDLAHRHPARVHRHDLVVEVGEAALVFGDQLRVERPGPVARNVQCYLRRARQHRLLRRAVATIYSAFGAFAFQMIVQLR</sequence>
<dbReference type="AlphaFoldDB" id="A0A4R6FCX2"/>
<feature type="transmembrane region" description="Helical" evidence="1">
    <location>
        <begin position="106"/>
        <end position="127"/>
    </location>
</feature>
<keyword evidence="1" id="KW-0812">Transmembrane</keyword>
<dbReference type="EMBL" id="SNWD01000014">
    <property type="protein sequence ID" value="TDN78972.1"/>
    <property type="molecule type" value="Genomic_DNA"/>
</dbReference>
<reference evidence="2 3" key="1">
    <citation type="submission" date="2019-03" db="EMBL/GenBank/DDBJ databases">
        <title>Genomic Encyclopedia of Type Strains, Phase IV (KMG-IV): sequencing the most valuable type-strain genomes for metagenomic binning, comparative biology and taxonomic classification.</title>
        <authorList>
            <person name="Goeker M."/>
        </authorList>
    </citation>
    <scope>NUCLEOTIDE SEQUENCE [LARGE SCALE GENOMIC DNA]</scope>
    <source>
        <strain evidence="2 3">DSM 25059</strain>
    </source>
</reference>